<feature type="domain" description="Organic solvent tolerance-like N-terminal" evidence="6">
    <location>
        <begin position="38"/>
        <end position="157"/>
    </location>
</feature>
<dbReference type="InterPro" id="IPR014340">
    <property type="entry name" value="LptA"/>
</dbReference>
<dbReference type="GO" id="GO:0030288">
    <property type="term" value="C:outer membrane-bounded periplasmic space"/>
    <property type="evidence" value="ECO:0007669"/>
    <property type="project" value="TreeGrafter"/>
</dbReference>
<evidence type="ECO:0000256" key="4">
    <source>
        <dbReference type="HAMAP-Rule" id="MF_01914"/>
    </source>
</evidence>
<dbReference type="GO" id="GO:0001530">
    <property type="term" value="F:lipopolysaccharide binding"/>
    <property type="evidence" value="ECO:0007669"/>
    <property type="project" value="InterPro"/>
</dbReference>
<dbReference type="PANTHER" id="PTHR36504:SF1">
    <property type="entry name" value="LIPOPOLYSACCHARIDE EXPORT SYSTEM PROTEIN LPTA"/>
    <property type="match status" value="1"/>
</dbReference>
<dbReference type="PANTHER" id="PTHR36504">
    <property type="entry name" value="LIPOPOLYSACCHARIDE EXPORT SYSTEM PROTEIN LPTA"/>
    <property type="match status" value="1"/>
</dbReference>
<proteinExistence type="inferred from homology"/>
<dbReference type="InterPro" id="IPR005653">
    <property type="entry name" value="OstA-like_N"/>
</dbReference>
<dbReference type="Gene3D" id="2.60.450.10">
    <property type="entry name" value="Lipopolysaccharide (LPS) transport protein A like domain"/>
    <property type="match status" value="1"/>
</dbReference>
<feature type="compositionally biased region" description="Polar residues" evidence="5">
    <location>
        <begin position="162"/>
        <end position="171"/>
    </location>
</feature>
<evidence type="ECO:0000256" key="2">
    <source>
        <dbReference type="ARBA" id="ARBA00022729"/>
    </source>
</evidence>
<name>A0A916UPH9_9BURK</name>
<feature type="chain" id="PRO_5038188004" description="Lipopolysaccharide export system protein LptA" evidence="4">
    <location>
        <begin position="29"/>
        <end position="194"/>
    </location>
</feature>
<evidence type="ECO:0000313" key="7">
    <source>
        <dbReference type="EMBL" id="GGC80838.1"/>
    </source>
</evidence>
<gene>
    <name evidence="4" type="primary">lptA</name>
    <name evidence="7" type="ORF">GCM10011396_30020</name>
</gene>
<evidence type="ECO:0000256" key="1">
    <source>
        <dbReference type="ARBA" id="ARBA00022448"/>
    </source>
</evidence>
<keyword evidence="2 4" id="KW-0732">Signal</keyword>
<dbReference type="RefSeq" id="WP_188566919.1">
    <property type="nucleotide sequence ID" value="NZ_BMED01000003.1"/>
</dbReference>
<dbReference type="Proteomes" id="UP000637423">
    <property type="component" value="Unassembled WGS sequence"/>
</dbReference>
<sequence precursor="true">MTQPTFAPLSKSLILAACAFLFSATAVAEQADRYKKTDIEAEHYASDDRKKITVLTGDVVVTRGTLTIKSAKAVNTETAEGTMFVVLTGGPGGQVFFRQKRDGGPDLWVEGVASRVEYDEKTELVKFITKAHVKYLENKKVTQEQEGEFLSYDSKNENFIGANTASGQSVPGSGRIKLTIQPKLEQPKPEEQKK</sequence>
<dbReference type="GO" id="GO:0015920">
    <property type="term" value="P:lipopolysaccharide transport"/>
    <property type="evidence" value="ECO:0007669"/>
    <property type="project" value="UniProtKB-UniRule"/>
</dbReference>
<keyword evidence="8" id="KW-1185">Reference proteome</keyword>
<keyword evidence="3 4" id="KW-0574">Periplasm</keyword>
<dbReference type="GO" id="GO:0017089">
    <property type="term" value="F:glycolipid transfer activity"/>
    <property type="evidence" value="ECO:0007669"/>
    <property type="project" value="TreeGrafter"/>
</dbReference>
<comment type="subunit">
    <text evidence="4">Component of the lipopolysaccharide transport and assembly complex.</text>
</comment>
<feature type="compositionally biased region" description="Basic and acidic residues" evidence="5">
    <location>
        <begin position="185"/>
        <end position="194"/>
    </location>
</feature>
<comment type="caution">
    <text evidence="7">The sequence shown here is derived from an EMBL/GenBank/DDBJ whole genome shotgun (WGS) entry which is preliminary data.</text>
</comment>
<dbReference type="AlphaFoldDB" id="A0A916UPH9"/>
<dbReference type="GO" id="GO:0009279">
    <property type="term" value="C:cell outer membrane"/>
    <property type="evidence" value="ECO:0007669"/>
    <property type="project" value="TreeGrafter"/>
</dbReference>
<organism evidence="7 8">
    <name type="scientific">Undibacterium terreum</name>
    <dbReference type="NCBI Taxonomy" id="1224302"/>
    <lineage>
        <taxon>Bacteria</taxon>
        <taxon>Pseudomonadati</taxon>
        <taxon>Pseudomonadota</taxon>
        <taxon>Betaproteobacteria</taxon>
        <taxon>Burkholderiales</taxon>
        <taxon>Oxalobacteraceae</taxon>
        <taxon>Undibacterium</taxon>
    </lineage>
</organism>
<evidence type="ECO:0000313" key="8">
    <source>
        <dbReference type="Proteomes" id="UP000637423"/>
    </source>
</evidence>
<accession>A0A916UPH9</accession>
<comment type="similarity">
    <text evidence="4">Belongs to the LptA family.</text>
</comment>
<protein>
    <recommendedName>
        <fullName evidence="4">Lipopolysaccharide export system protein LptA</fullName>
    </recommendedName>
</protein>
<reference evidence="7" key="1">
    <citation type="journal article" date="2014" name="Int. J. Syst. Evol. Microbiol.">
        <title>Complete genome sequence of Corynebacterium casei LMG S-19264T (=DSM 44701T), isolated from a smear-ripened cheese.</title>
        <authorList>
            <consortium name="US DOE Joint Genome Institute (JGI-PGF)"/>
            <person name="Walter F."/>
            <person name="Albersmeier A."/>
            <person name="Kalinowski J."/>
            <person name="Ruckert C."/>
        </authorList>
    </citation>
    <scope>NUCLEOTIDE SEQUENCE</scope>
    <source>
        <strain evidence="7">CGMCC 1.10998</strain>
    </source>
</reference>
<dbReference type="NCBIfam" id="TIGR03002">
    <property type="entry name" value="outer_YhbN_LptA"/>
    <property type="match status" value="1"/>
</dbReference>
<reference evidence="7" key="2">
    <citation type="submission" date="2020-09" db="EMBL/GenBank/DDBJ databases">
        <authorList>
            <person name="Sun Q."/>
            <person name="Zhou Y."/>
        </authorList>
    </citation>
    <scope>NUCLEOTIDE SEQUENCE</scope>
    <source>
        <strain evidence="7">CGMCC 1.10998</strain>
    </source>
</reference>
<feature type="region of interest" description="Disordered" evidence="5">
    <location>
        <begin position="162"/>
        <end position="194"/>
    </location>
</feature>
<feature type="signal peptide" evidence="4">
    <location>
        <begin position="1"/>
        <end position="28"/>
    </location>
</feature>
<evidence type="ECO:0000256" key="3">
    <source>
        <dbReference type="ARBA" id="ARBA00022764"/>
    </source>
</evidence>
<comment type="function">
    <text evidence="4">Involved in the assembly of lipopolysaccharide (LPS). Required for the translocation of LPS from the inner membrane to the outer membrane.</text>
</comment>
<dbReference type="HAMAP" id="MF_01914">
    <property type="entry name" value="LPS_assembly_LptA"/>
    <property type="match status" value="1"/>
</dbReference>
<dbReference type="InterPro" id="IPR052037">
    <property type="entry name" value="LPS_export_LptA"/>
</dbReference>
<keyword evidence="1 4" id="KW-0813">Transport</keyword>
<dbReference type="Pfam" id="PF03968">
    <property type="entry name" value="LptD_N"/>
    <property type="match status" value="1"/>
</dbReference>
<comment type="subcellular location">
    <subcellularLocation>
        <location evidence="4">Periplasm</location>
    </subcellularLocation>
</comment>
<dbReference type="GO" id="GO:0043165">
    <property type="term" value="P:Gram-negative-bacterium-type cell outer membrane assembly"/>
    <property type="evidence" value="ECO:0007669"/>
    <property type="project" value="UniProtKB-UniRule"/>
</dbReference>
<dbReference type="EMBL" id="BMED01000003">
    <property type="protein sequence ID" value="GGC80838.1"/>
    <property type="molecule type" value="Genomic_DNA"/>
</dbReference>
<evidence type="ECO:0000259" key="6">
    <source>
        <dbReference type="Pfam" id="PF03968"/>
    </source>
</evidence>
<evidence type="ECO:0000256" key="5">
    <source>
        <dbReference type="SAM" id="MobiDB-lite"/>
    </source>
</evidence>